<sequence length="91" mass="10464">MVIGLNKFRSAVAERPQTDEVRDNVTYFKARTRMPAMPVVETPDDYQSAIEKYQDICKSIEMSDFNGMKSAWADELCLRLVDYELQHGIDA</sequence>
<evidence type="ECO:0000313" key="1">
    <source>
        <dbReference type="EMBL" id="MCV6824496.1"/>
    </source>
</evidence>
<comment type="caution">
    <text evidence="1">The sequence shown here is derived from an EMBL/GenBank/DDBJ whole genome shotgun (WGS) entry which is preliminary data.</text>
</comment>
<gene>
    <name evidence="1" type="ORF">OH136_07985</name>
</gene>
<reference evidence="1" key="1">
    <citation type="submission" date="2022-10" db="EMBL/GenBank/DDBJ databases">
        <authorList>
            <person name="Yue Y."/>
        </authorList>
    </citation>
    <scope>NUCLEOTIDE SEQUENCE</scope>
    <source>
        <strain evidence="1">Z654</strain>
    </source>
</reference>
<name>A0AAE3J0Z6_9RHOB</name>
<dbReference type="AlphaFoldDB" id="A0AAE3J0Z6"/>
<dbReference type="Proteomes" id="UP001208041">
    <property type="component" value="Unassembled WGS sequence"/>
</dbReference>
<dbReference type="EMBL" id="JAOYFC010000002">
    <property type="protein sequence ID" value="MCV6824496.1"/>
    <property type="molecule type" value="Genomic_DNA"/>
</dbReference>
<evidence type="ECO:0000313" key="2">
    <source>
        <dbReference type="Proteomes" id="UP001208041"/>
    </source>
</evidence>
<accession>A0AAE3J0Z6</accession>
<proteinExistence type="predicted"/>
<keyword evidence="2" id="KW-1185">Reference proteome</keyword>
<protein>
    <submittedName>
        <fullName evidence="1">Uncharacterized protein</fullName>
    </submittedName>
</protein>
<organism evidence="1 2">
    <name type="scientific">Halocynthiibacter halioticoli</name>
    <dbReference type="NCBI Taxonomy" id="2986804"/>
    <lineage>
        <taxon>Bacteria</taxon>
        <taxon>Pseudomonadati</taxon>
        <taxon>Pseudomonadota</taxon>
        <taxon>Alphaproteobacteria</taxon>
        <taxon>Rhodobacterales</taxon>
        <taxon>Paracoccaceae</taxon>
        <taxon>Halocynthiibacter</taxon>
    </lineage>
</organism>
<dbReference type="RefSeq" id="WP_263953358.1">
    <property type="nucleotide sequence ID" value="NZ_JAOYFC010000002.1"/>
</dbReference>